<dbReference type="CDD" id="cd17320">
    <property type="entry name" value="MFS_MdfA_MDR_like"/>
    <property type="match status" value="1"/>
</dbReference>
<evidence type="ECO:0000313" key="11">
    <source>
        <dbReference type="Proteomes" id="UP000252893"/>
    </source>
</evidence>
<accession>A0A366E7A6</accession>
<dbReference type="NCBIfam" id="TIGR00710">
    <property type="entry name" value="efflux_Bcr_CflA"/>
    <property type="match status" value="1"/>
</dbReference>
<dbReference type="AlphaFoldDB" id="A0A366E7A6"/>
<evidence type="ECO:0000256" key="4">
    <source>
        <dbReference type="ARBA" id="ARBA00022475"/>
    </source>
</evidence>
<keyword evidence="3 8" id="KW-0813">Transport</keyword>
<name>A0A366E7A6_9HYPH</name>
<dbReference type="Pfam" id="PF07690">
    <property type="entry name" value="MFS_1"/>
    <property type="match status" value="1"/>
</dbReference>
<feature type="transmembrane region" description="Helical" evidence="8">
    <location>
        <begin position="292"/>
        <end position="312"/>
    </location>
</feature>
<sequence length="422" mass="45227">MPDSSPREKASPLVIMSERRVGIIGGFLSAIGPLAMSLYTPAMPDIVTAFGTTESAVKLTLTAYFGGFCFAQLICGPLSDGYGRKPITILFMSVYLAASVLALLAPTIEIMVLARLLQGVGAAVGVTMSRAIVRDLFTSDKSARVMNLIGIVLSVGPAIGPTLGGLTLEFFGWHAIFMVMILQGIVVITIMLLFVQETGNPDPSRIRPKTLIKSYFSLLKTPHFLLASLVLTGATGALYTSATIMPFILMSRVGLSPSQFGMGMLLQTAFYISGGIIYRLMMHRLSVFQMSCIGLLCTCSASILLAVMLRIYEPSYLRVMLPMGLYVMGIAFLTPQMTTAAMAPFPQIAGSASALMGFFQMGGGLVGGILSASMGDPVIAMSTLLPLMGLLSLISYIMWNRFKLPLSQTIEHPVTPKISEQR</sequence>
<dbReference type="RefSeq" id="WP_113943904.1">
    <property type="nucleotide sequence ID" value="NZ_JBHEEG010000002.1"/>
</dbReference>
<dbReference type="Proteomes" id="UP000252893">
    <property type="component" value="Unassembled WGS sequence"/>
</dbReference>
<evidence type="ECO:0000256" key="2">
    <source>
        <dbReference type="ARBA" id="ARBA00006236"/>
    </source>
</evidence>
<feature type="transmembrane region" description="Helical" evidence="8">
    <location>
        <begin position="21"/>
        <end position="39"/>
    </location>
</feature>
<dbReference type="InterPro" id="IPR004812">
    <property type="entry name" value="Efflux_drug-R_Bcr/CmlA"/>
</dbReference>
<keyword evidence="11" id="KW-1185">Reference proteome</keyword>
<comment type="caution">
    <text evidence="8">Lacks conserved residue(s) required for the propagation of feature annotation.</text>
</comment>
<dbReference type="PROSITE" id="PS50850">
    <property type="entry name" value="MFS"/>
    <property type="match status" value="1"/>
</dbReference>
<gene>
    <name evidence="10" type="ORF">DFR47_102768</name>
</gene>
<evidence type="ECO:0000256" key="5">
    <source>
        <dbReference type="ARBA" id="ARBA00022692"/>
    </source>
</evidence>
<keyword evidence="8" id="KW-0997">Cell inner membrane</keyword>
<reference evidence="10 11" key="1">
    <citation type="submission" date="2018-06" db="EMBL/GenBank/DDBJ databases">
        <title>Genomic Encyclopedia of Type Strains, Phase IV (KMG-IV): sequencing the most valuable type-strain genomes for metagenomic binning, comparative biology and taxonomic classification.</title>
        <authorList>
            <person name="Goeker M."/>
        </authorList>
    </citation>
    <scope>NUCLEOTIDE SEQUENCE [LARGE SCALE GENOMIC DNA]</scope>
    <source>
        <strain evidence="10 11">DSM 25619</strain>
    </source>
</reference>
<evidence type="ECO:0000256" key="7">
    <source>
        <dbReference type="ARBA" id="ARBA00023136"/>
    </source>
</evidence>
<keyword evidence="7 8" id="KW-0472">Membrane</keyword>
<evidence type="ECO:0000256" key="8">
    <source>
        <dbReference type="RuleBase" id="RU365088"/>
    </source>
</evidence>
<protein>
    <recommendedName>
        <fullName evidence="8">Bcr/CflA family efflux transporter</fullName>
    </recommendedName>
</protein>
<feature type="transmembrane region" description="Helical" evidence="8">
    <location>
        <begin position="352"/>
        <end position="372"/>
    </location>
</feature>
<comment type="caution">
    <text evidence="10">The sequence shown here is derived from an EMBL/GenBank/DDBJ whole genome shotgun (WGS) entry which is preliminary data.</text>
</comment>
<feature type="transmembrane region" description="Helical" evidence="8">
    <location>
        <begin position="260"/>
        <end position="280"/>
    </location>
</feature>
<dbReference type="GO" id="GO:1990961">
    <property type="term" value="P:xenobiotic detoxification by transmembrane export across the plasma membrane"/>
    <property type="evidence" value="ECO:0007669"/>
    <property type="project" value="InterPro"/>
</dbReference>
<dbReference type="GO" id="GO:0042910">
    <property type="term" value="F:xenobiotic transmembrane transporter activity"/>
    <property type="evidence" value="ECO:0007669"/>
    <property type="project" value="InterPro"/>
</dbReference>
<proteinExistence type="inferred from homology"/>
<dbReference type="OrthoDB" id="9800416at2"/>
<dbReference type="InterPro" id="IPR036259">
    <property type="entry name" value="MFS_trans_sf"/>
</dbReference>
<feature type="domain" description="Major facilitator superfamily (MFS) profile" evidence="9">
    <location>
        <begin position="18"/>
        <end position="401"/>
    </location>
</feature>
<keyword evidence="4" id="KW-1003">Cell membrane</keyword>
<dbReference type="InterPro" id="IPR020846">
    <property type="entry name" value="MFS_dom"/>
</dbReference>
<dbReference type="PRINTS" id="PR01036">
    <property type="entry name" value="TCRTETB"/>
</dbReference>
<evidence type="ECO:0000256" key="3">
    <source>
        <dbReference type="ARBA" id="ARBA00022448"/>
    </source>
</evidence>
<feature type="transmembrane region" description="Helical" evidence="8">
    <location>
        <begin position="224"/>
        <end position="248"/>
    </location>
</feature>
<dbReference type="InterPro" id="IPR011701">
    <property type="entry name" value="MFS"/>
</dbReference>
<feature type="transmembrane region" description="Helical" evidence="8">
    <location>
        <begin position="145"/>
        <end position="164"/>
    </location>
</feature>
<keyword evidence="6 8" id="KW-1133">Transmembrane helix</keyword>
<keyword evidence="5 8" id="KW-0812">Transmembrane</keyword>
<feature type="transmembrane region" description="Helical" evidence="8">
    <location>
        <begin position="324"/>
        <end position="345"/>
    </location>
</feature>
<dbReference type="PANTHER" id="PTHR23502">
    <property type="entry name" value="MAJOR FACILITATOR SUPERFAMILY"/>
    <property type="match status" value="1"/>
</dbReference>
<dbReference type="EMBL" id="QNRH01000002">
    <property type="protein sequence ID" value="RBO97975.1"/>
    <property type="molecule type" value="Genomic_DNA"/>
</dbReference>
<evidence type="ECO:0000259" key="9">
    <source>
        <dbReference type="PROSITE" id="PS50850"/>
    </source>
</evidence>
<feature type="transmembrane region" description="Helical" evidence="8">
    <location>
        <begin position="87"/>
        <end position="106"/>
    </location>
</feature>
<comment type="similarity">
    <text evidence="2 8">Belongs to the major facilitator superfamily. Bcr/CmlA family.</text>
</comment>
<evidence type="ECO:0000256" key="6">
    <source>
        <dbReference type="ARBA" id="ARBA00022989"/>
    </source>
</evidence>
<dbReference type="GO" id="GO:0005886">
    <property type="term" value="C:plasma membrane"/>
    <property type="evidence" value="ECO:0007669"/>
    <property type="project" value="UniProtKB-SubCell"/>
</dbReference>
<evidence type="ECO:0000256" key="1">
    <source>
        <dbReference type="ARBA" id="ARBA00004651"/>
    </source>
</evidence>
<dbReference type="Gene3D" id="1.20.1720.10">
    <property type="entry name" value="Multidrug resistance protein D"/>
    <property type="match status" value="1"/>
</dbReference>
<dbReference type="SUPFAM" id="SSF103473">
    <property type="entry name" value="MFS general substrate transporter"/>
    <property type="match status" value="1"/>
</dbReference>
<comment type="subcellular location">
    <subcellularLocation>
        <location evidence="8">Cell inner membrane</location>
        <topology evidence="8">Multi-pass membrane protein</topology>
    </subcellularLocation>
    <subcellularLocation>
        <location evidence="1">Cell membrane</location>
        <topology evidence="1">Multi-pass membrane protein</topology>
    </subcellularLocation>
</comment>
<organism evidence="10 11">
    <name type="scientific">Pseudochrobactrum asaccharolyticum</name>
    <dbReference type="NCBI Taxonomy" id="354351"/>
    <lineage>
        <taxon>Bacteria</taxon>
        <taxon>Pseudomonadati</taxon>
        <taxon>Pseudomonadota</taxon>
        <taxon>Alphaproteobacteria</taxon>
        <taxon>Hyphomicrobiales</taxon>
        <taxon>Brucellaceae</taxon>
        <taxon>Pseudochrobactrum</taxon>
    </lineage>
</organism>
<feature type="transmembrane region" description="Helical" evidence="8">
    <location>
        <begin position="112"/>
        <end position="133"/>
    </location>
</feature>
<dbReference type="PANTHER" id="PTHR23502:SF132">
    <property type="entry name" value="POLYAMINE TRANSPORTER 2-RELATED"/>
    <property type="match status" value="1"/>
</dbReference>
<feature type="transmembrane region" description="Helical" evidence="8">
    <location>
        <begin position="378"/>
        <end position="399"/>
    </location>
</feature>
<feature type="transmembrane region" description="Helical" evidence="8">
    <location>
        <begin position="170"/>
        <end position="195"/>
    </location>
</feature>
<evidence type="ECO:0000313" key="10">
    <source>
        <dbReference type="EMBL" id="RBO97975.1"/>
    </source>
</evidence>